<evidence type="ECO:0000313" key="18">
    <source>
        <dbReference type="Ensembl" id="ENSSLUP00000029102.1"/>
    </source>
</evidence>
<evidence type="ECO:0000256" key="1">
    <source>
        <dbReference type="ARBA" id="ARBA00000900"/>
    </source>
</evidence>
<evidence type="ECO:0000256" key="8">
    <source>
        <dbReference type="ARBA" id="ARBA00022786"/>
    </source>
</evidence>
<keyword evidence="12 14" id="KW-0539">Nucleus</keyword>
<dbReference type="GO" id="GO:0061630">
    <property type="term" value="F:ubiquitin protein ligase activity"/>
    <property type="evidence" value="ECO:0007669"/>
    <property type="project" value="UniProtKB-EC"/>
</dbReference>
<keyword evidence="10 14" id="KW-0156">Chromatin regulator</keyword>
<evidence type="ECO:0000256" key="12">
    <source>
        <dbReference type="ARBA" id="ARBA00023242"/>
    </source>
</evidence>
<dbReference type="FunFam" id="3.30.40.10:FF:000040">
    <property type="entry name" value="E3 ubiquitin protein ligase"/>
    <property type="match status" value="1"/>
</dbReference>
<evidence type="ECO:0000259" key="17">
    <source>
        <dbReference type="PROSITE" id="PS50089"/>
    </source>
</evidence>
<dbReference type="AlphaFoldDB" id="A0A8C9YV28"/>
<dbReference type="CDD" id="cd16814">
    <property type="entry name" value="RING-HC_RNF20"/>
    <property type="match status" value="1"/>
</dbReference>
<dbReference type="Proteomes" id="UP000694568">
    <property type="component" value="Unplaced"/>
</dbReference>
<accession>A0A8C9YV28</accession>
<evidence type="ECO:0000256" key="13">
    <source>
        <dbReference type="PROSITE-ProRule" id="PRU00175"/>
    </source>
</evidence>
<dbReference type="Pfam" id="PF00097">
    <property type="entry name" value="zf-C3HC4"/>
    <property type="match status" value="1"/>
</dbReference>
<feature type="compositionally biased region" description="Basic and acidic residues" evidence="16">
    <location>
        <begin position="589"/>
        <end position="621"/>
    </location>
</feature>
<dbReference type="GO" id="GO:0008270">
    <property type="term" value="F:zinc ion binding"/>
    <property type="evidence" value="ECO:0007669"/>
    <property type="project" value="UniProtKB-KW"/>
</dbReference>
<dbReference type="SUPFAM" id="SSF57850">
    <property type="entry name" value="RING/U-box"/>
    <property type="match status" value="1"/>
</dbReference>
<feature type="compositionally biased region" description="Basic and acidic residues" evidence="16">
    <location>
        <begin position="155"/>
        <end position="164"/>
    </location>
</feature>
<protein>
    <recommendedName>
        <fullName evidence="14">E3 ubiquitin protein ligase</fullName>
        <ecNumber evidence="14">2.3.2.27</ecNumber>
    </recommendedName>
</protein>
<keyword evidence="6 14" id="KW-0479">Metal-binding</keyword>
<feature type="coiled-coil region" evidence="15">
    <location>
        <begin position="236"/>
        <end position="305"/>
    </location>
</feature>
<feature type="compositionally biased region" description="Basic and acidic residues" evidence="16">
    <location>
        <begin position="20"/>
        <end position="29"/>
    </location>
</feature>
<evidence type="ECO:0000256" key="4">
    <source>
        <dbReference type="ARBA" id="ARBA00005555"/>
    </source>
</evidence>
<comment type="pathway">
    <text evidence="3 14">Protein modification; protein ubiquitination.</text>
</comment>
<evidence type="ECO:0000256" key="10">
    <source>
        <dbReference type="ARBA" id="ARBA00022853"/>
    </source>
</evidence>
<comment type="subcellular location">
    <subcellularLocation>
        <location evidence="2 14">Nucleus</location>
    </subcellularLocation>
</comment>
<evidence type="ECO:0000313" key="19">
    <source>
        <dbReference type="Proteomes" id="UP000694568"/>
    </source>
</evidence>
<feature type="domain" description="RING-type" evidence="17">
    <location>
        <begin position="953"/>
        <end position="992"/>
    </location>
</feature>
<dbReference type="Gene3D" id="3.30.40.10">
    <property type="entry name" value="Zinc/RING finger domain, C3HC4 (zinc finger)"/>
    <property type="match status" value="1"/>
</dbReference>
<comment type="similarity">
    <text evidence="4 14">Belongs to the BRE1 family.</text>
</comment>
<evidence type="ECO:0000256" key="3">
    <source>
        <dbReference type="ARBA" id="ARBA00004906"/>
    </source>
</evidence>
<feature type="region of interest" description="Disordered" evidence="16">
    <location>
        <begin position="1"/>
        <end position="42"/>
    </location>
</feature>
<dbReference type="InterPro" id="IPR018957">
    <property type="entry name" value="Znf_C3HC4_RING-type"/>
</dbReference>
<feature type="coiled-coil region" evidence="15">
    <location>
        <begin position="342"/>
        <end position="379"/>
    </location>
</feature>
<reference evidence="18" key="1">
    <citation type="submission" date="2025-08" db="UniProtKB">
        <authorList>
            <consortium name="Ensembl"/>
        </authorList>
    </citation>
    <scope>IDENTIFICATION</scope>
</reference>
<feature type="coiled-coil region" evidence="15">
    <location>
        <begin position="867"/>
        <end position="894"/>
    </location>
</feature>
<keyword evidence="11 14" id="KW-0175">Coiled coil</keyword>
<evidence type="ECO:0000256" key="2">
    <source>
        <dbReference type="ARBA" id="ARBA00004123"/>
    </source>
</evidence>
<feature type="region of interest" description="Disordered" evidence="16">
    <location>
        <begin position="531"/>
        <end position="661"/>
    </location>
</feature>
<dbReference type="GO" id="GO:0033503">
    <property type="term" value="C:HULC complex"/>
    <property type="evidence" value="ECO:0007669"/>
    <property type="project" value="TreeGrafter"/>
</dbReference>
<dbReference type="Ensembl" id="ENSSLUT00000030032.1">
    <property type="protein sequence ID" value="ENSSLUP00000029102.1"/>
    <property type="gene ID" value="ENSSLUG00000013115.1"/>
</dbReference>
<dbReference type="PANTHER" id="PTHR23163:SF2">
    <property type="entry name" value="E3 UBIQUITIN-PROTEIN LIGASE BRE1A"/>
    <property type="match status" value="1"/>
</dbReference>
<dbReference type="GO" id="GO:0005634">
    <property type="term" value="C:nucleus"/>
    <property type="evidence" value="ECO:0007669"/>
    <property type="project" value="UniProtKB-SubCell"/>
</dbReference>
<evidence type="ECO:0000256" key="5">
    <source>
        <dbReference type="ARBA" id="ARBA00022679"/>
    </source>
</evidence>
<reference evidence="18" key="2">
    <citation type="submission" date="2025-09" db="UniProtKB">
        <authorList>
            <consortium name="Ensembl"/>
        </authorList>
    </citation>
    <scope>IDENTIFICATION</scope>
</reference>
<gene>
    <name evidence="18" type="primary">rnf20</name>
</gene>
<comment type="catalytic activity">
    <reaction evidence="1 14">
        <text>S-ubiquitinyl-[E2 ubiquitin-conjugating enzyme]-L-cysteine + [acceptor protein]-L-lysine = [E2 ubiquitin-conjugating enzyme]-L-cysteine + N(6)-ubiquitinyl-[acceptor protein]-L-lysine.</text>
        <dbReference type="EC" id="2.3.2.27"/>
    </reaction>
</comment>
<feature type="compositionally biased region" description="Low complexity" evidence="16">
    <location>
        <begin position="32"/>
        <end position="42"/>
    </location>
</feature>
<keyword evidence="9 14" id="KW-0862">Zinc</keyword>
<feature type="coiled-coil region" evidence="15">
    <location>
        <begin position="451"/>
        <end position="527"/>
    </location>
</feature>
<evidence type="ECO:0000256" key="6">
    <source>
        <dbReference type="ARBA" id="ARBA00022723"/>
    </source>
</evidence>
<dbReference type="UniPathway" id="UPA00143"/>
<keyword evidence="7 13" id="KW-0863">Zinc-finger</keyword>
<dbReference type="GO" id="GO:0016567">
    <property type="term" value="P:protein ubiquitination"/>
    <property type="evidence" value="ECO:0007669"/>
    <property type="project" value="UniProtKB-UniRule"/>
</dbReference>
<feature type="compositionally biased region" description="Polar residues" evidence="16">
    <location>
        <begin position="566"/>
        <end position="578"/>
    </location>
</feature>
<dbReference type="PANTHER" id="PTHR23163">
    <property type="entry name" value="RING FINGER PROTEIN-RELATED"/>
    <property type="match status" value="1"/>
</dbReference>
<evidence type="ECO:0000256" key="16">
    <source>
        <dbReference type="SAM" id="MobiDB-lite"/>
    </source>
</evidence>
<dbReference type="InterPro" id="IPR013956">
    <property type="entry name" value="E3_ubiquit_lig_Bre1"/>
</dbReference>
<dbReference type="Pfam" id="PF26052">
    <property type="entry name" value="BRE1B"/>
    <property type="match status" value="1"/>
</dbReference>
<evidence type="ECO:0000256" key="11">
    <source>
        <dbReference type="ARBA" id="ARBA00023054"/>
    </source>
</evidence>
<feature type="compositionally biased region" description="Basic and acidic residues" evidence="16">
    <location>
        <begin position="126"/>
        <end position="147"/>
    </location>
</feature>
<keyword evidence="8 14" id="KW-0833">Ubl conjugation pathway</keyword>
<name>A0A8C9YV28_SANLU</name>
<feature type="coiled-coil region" evidence="15">
    <location>
        <begin position="706"/>
        <end position="833"/>
    </location>
</feature>
<dbReference type="InterPro" id="IPR058642">
    <property type="entry name" value="BRE1A/B-like_dom"/>
</dbReference>
<sequence>MSGLKRPADPSGPSSSGAPPEKRREREGEDGAAGVSAAAGGSTAVETVIKLGGVSNSEEQDIKALQAKNRKLGESLDQRQVIEDELRERIERLETRQATDDASLLILNRYWNQFDENVKLTIRRYDQASSEPEKSLAGEGRSLKPETPEPDGDSNQERAKDRGNQGETNNSFLATLASSSSEEMEAELQERVESSLKQASHVVEIYECLKRTVDQLKAELDPGAEGSLWQAAFKLNSLLTSENKRLQQLTEDLKQKHIHMTSESRPLGRAANKADQRVSELQVLIEELQWDMEKIRRRENRLNAHLTEILERVNSKGYKVCGEASSVCGTITINKRKFEEMNSDMEENTELADNRLVELQKLQQDLQSVHQENNNMKTELLSRAEGVVRETSEYRCLQSQFSVLYNESLILKAQLDETRARLNTTRTARLRQLEHMENDEVALQRKVRTEVFQLEDTLAQVRKEYEMLRIEFEQTLAANEQAGPINREMRHLISTLQTHNQQMKGEVVKYKIRLRETQAELNQVRASKGNAILQSQSSTEMDVKDEITSPSTPAISGEPVVKTEPDNGSSTPSSTGASVKTEPGVEPEATVKEEEKDEKKEKEDKKEKDIIKKEEKDREPTRGGGSSSAIKEEKEKPGSSSQPEESAGERLTMVGGSKRKEMEQLKIVRAELKKAQESQREMKLLLDMYRSAPKEQRDKVQLMAAEKKSKSEGEELRQRLRELEERERREGKKMADEEALRKIRSVEEQIDILNKKLSIAKQEEDALLSEMDVTGQAFEDMQEQNIRLMQQLREKDDANFKLMSERIKSNQIHKLLKEEKEELADQLLTLKTQVNMHIQILYIKDRCVRRNHIPIEAKLHLSVVLQAQESALQSEDLRTQLEQVQQRLNLVREEVIENSISREKESFNARRAQEDISKLRGKIEKAKKPAEKISNGDDILNEEINDYKARLTCPCCNSRVKDAVLTKCFHVFCFECVKTRYDTRQRKCPKCNAAFGANDFHRIYIG</sequence>
<keyword evidence="19" id="KW-1185">Reference proteome</keyword>
<dbReference type="PROSITE" id="PS00518">
    <property type="entry name" value="ZF_RING_1"/>
    <property type="match status" value="1"/>
</dbReference>
<evidence type="ECO:0000256" key="9">
    <source>
        <dbReference type="ARBA" id="ARBA00022833"/>
    </source>
</evidence>
<dbReference type="SMART" id="SM00184">
    <property type="entry name" value="RING"/>
    <property type="match status" value="1"/>
</dbReference>
<feature type="region of interest" description="Disordered" evidence="16">
    <location>
        <begin position="126"/>
        <end position="170"/>
    </location>
</feature>
<dbReference type="GO" id="GO:0006325">
    <property type="term" value="P:chromatin organization"/>
    <property type="evidence" value="ECO:0007669"/>
    <property type="project" value="UniProtKB-KW"/>
</dbReference>
<dbReference type="EC" id="2.3.2.27" evidence="14"/>
<organism evidence="18 19">
    <name type="scientific">Sander lucioperca</name>
    <name type="common">Pike-perch</name>
    <name type="synonym">Perca lucioperca</name>
    <dbReference type="NCBI Taxonomy" id="283035"/>
    <lineage>
        <taxon>Eukaryota</taxon>
        <taxon>Metazoa</taxon>
        <taxon>Chordata</taxon>
        <taxon>Craniata</taxon>
        <taxon>Vertebrata</taxon>
        <taxon>Euteleostomi</taxon>
        <taxon>Actinopterygii</taxon>
        <taxon>Neopterygii</taxon>
        <taxon>Teleostei</taxon>
        <taxon>Neoteleostei</taxon>
        <taxon>Acanthomorphata</taxon>
        <taxon>Eupercaria</taxon>
        <taxon>Perciformes</taxon>
        <taxon>Percoidei</taxon>
        <taxon>Percidae</taxon>
        <taxon>Luciopercinae</taxon>
        <taxon>Sander</taxon>
    </lineage>
</organism>
<proteinExistence type="inferred from homology"/>
<feature type="compositionally biased region" description="Low complexity" evidence="16">
    <location>
        <begin position="9"/>
        <end position="19"/>
    </location>
</feature>
<dbReference type="GeneTree" id="ENSGT00390000002866"/>
<dbReference type="PROSITE" id="PS50089">
    <property type="entry name" value="ZF_RING_2"/>
    <property type="match status" value="1"/>
</dbReference>
<dbReference type="InterPro" id="IPR001841">
    <property type="entry name" value="Znf_RING"/>
</dbReference>
<keyword evidence="5 14" id="KW-0808">Transferase</keyword>
<evidence type="ECO:0000256" key="7">
    <source>
        <dbReference type="ARBA" id="ARBA00022771"/>
    </source>
</evidence>
<dbReference type="InterPro" id="IPR013083">
    <property type="entry name" value="Znf_RING/FYVE/PHD"/>
</dbReference>
<dbReference type="InterPro" id="IPR017907">
    <property type="entry name" value="Znf_RING_CS"/>
</dbReference>
<evidence type="ECO:0000256" key="14">
    <source>
        <dbReference type="RuleBase" id="RU365038"/>
    </source>
</evidence>
<evidence type="ECO:0000256" key="15">
    <source>
        <dbReference type="SAM" id="Coils"/>
    </source>
</evidence>